<evidence type="ECO:0000313" key="4">
    <source>
        <dbReference type="EMBL" id="MBB3926544.1"/>
    </source>
</evidence>
<dbReference type="InterPro" id="IPR014710">
    <property type="entry name" value="RmlC-like_jellyroll"/>
</dbReference>
<dbReference type="PANTHER" id="PTHR41517:SF1">
    <property type="entry name" value="CUPIN"/>
    <property type="match status" value="1"/>
</dbReference>
<keyword evidence="5" id="KW-1185">Reference proteome</keyword>
<reference evidence="4 5" key="1">
    <citation type="submission" date="2020-08" db="EMBL/GenBank/DDBJ databases">
        <title>Genomic Encyclopedia of Type Strains, Phase IV (KMG-IV): sequencing the most valuable type-strain genomes for metagenomic binning, comparative biology and taxonomic classification.</title>
        <authorList>
            <person name="Goeker M."/>
        </authorList>
    </citation>
    <scope>NUCLEOTIDE SEQUENCE [LARGE SCALE GENOMIC DNA]</scope>
    <source>
        <strain evidence="4 5">DSM 26189</strain>
    </source>
</reference>
<dbReference type="Gene3D" id="2.60.120.10">
    <property type="entry name" value="Jelly Rolls"/>
    <property type="match status" value="1"/>
</dbReference>
<dbReference type="EC" id="1.13.11.4" evidence="4"/>
<evidence type="ECO:0000259" key="3">
    <source>
        <dbReference type="Pfam" id="PF07883"/>
    </source>
</evidence>
<sequence>MTARPMDSLNALYQAFTDLNMEGGWHRRFPALWREQKRNFLPHVWHYADVKPILDRAGELVDTEFAERRNLTMFNPVEGNIYPTVRTLVAAYQMVRPGEVARAHRHTPNALRLILEGRGTSTIVNGKQVEMRPGDVLLTPNWAWHSHANEGDEDCYWMDFLDVPLVHLLEPMFYEPHRQGLEPEVERLEQAPIAFRWEDTLAALDAAQARAGAGQVVSVELGPEKLDTIGLHMLRIPAGGATAPLRTTANNIYAVVKGSGVTEIDGETLDWAFGDTIAVPAWRPFLHRAAEEAVLLRVTDEPVFAKLGWLREEHS</sequence>
<evidence type="ECO:0000256" key="1">
    <source>
        <dbReference type="ARBA" id="ARBA00022964"/>
    </source>
</evidence>
<dbReference type="InterPro" id="IPR011051">
    <property type="entry name" value="RmlC_Cupin_sf"/>
</dbReference>
<organism evidence="4 5">
    <name type="scientific">Sphingobium jiangsuense</name>
    <dbReference type="NCBI Taxonomy" id="870476"/>
    <lineage>
        <taxon>Bacteria</taxon>
        <taxon>Pseudomonadati</taxon>
        <taxon>Pseudomonadota</taxon>
        <taxon>Alphaproteobacteria</taxon>
        <taxon>Sphingomonadales</taxon>
        <taxon>Sphingomonadaceae</taxon>
        <taxon>Sphingobium</taxon>
    </lineage>
</organism>
<dbReference type="AlphaFoldDB" id="A0A7W6BRN4"/>
<dbReference type="InterPro" id="IPR013096">
    <property type="entry name" value="Cupin_2"/>
</dbReference>
<dbReference type="GO" id="GO:0047922">
    <property type="term" value="F:gentisate 1,2-dioxygenase activity"/>
    <property type="evidence" value="ECO:0007669"/>
    <property type="project" value="UniProtKB-EC"/>
</dbReference>
<dbReference type="RefSeq" id="WP_188072055.1">
    <property type="nucleotide sequence ID" value="NZ_BSPS01000054.1"/>
</dbReference>
<evidence type="ECO:0000313" key="5">
    <source>
        <dbReference type="Proteomes" id="UP000571950"/>
    </source>
</evidence>
<keyword evidence="1 4" id="KW-0223">Dioxygenase</keyword>
<dbReference type="SUPFAM" id="SSF51182">
    <property type="entry name" value="RmlC-like cupins"/>
    <property type="match status" value="1"/>
</dbReference>
<dbReference type="EMBL" id="JACIDT010000007">
    <property type="protein sequence ID" value="MBB3926544.1"/>
    <property type="molecule type" value="Genomic_DNA"/>
</dbReference>
<dbReference type="Proteomes" id="UP000571950">
    <property type="component" value="Unassembled WGS sequence"/>
</dbReference>
<dbReference type="InterPro" id="IPR047183">
    <property type="entry name" value="GDO-like"/>
</dbReference>
<dbReference type="CDD" id="cd06992">
    <property type="entry name" value="cupin_GDO-like_C"/>
    <property type="match status" value="1"/>
</dbReference>
<name>A0A7W6BRN4_9SPHN</name>
<keyword evidence="2 4" id="KW-0560">Oxidoreductase</keyword>
<comment type="caution">
    <text evidence="4">The sequence shown here is derived from an EMBL/GenBank/DDBJ whole genome shotgun (WGS) entry which is preliminary data.</text>
</comment>
<dbReference type="Pfam" id="PF07883">
    <property type="entry name" value="Cupin_2"/>
    <property type="match status" value="1"/>
</dbReference>
<dbReference type="PANTHER" id="PTHR41517">
    <property type="entry name" value="1,2-DIOXYGENASE PROTEIN-RELATED"/>
    <property type="match status" value="1"/>
</dbReference>
<dbReference type="CDD" id="cd02216">
    <property type="entry name" value="cupin_GDO-like_N"/>
    <property type="match status" value="1"/>
</dbReference>
<protein>
    <submittedName>
        <fullName evidence="4">Gentisate 1,2-dioxygenase</fullName>
        <ecNumber evidence="4">1.13.11.4</ecNumber>
    </submittedName>
</protein>
<evidence type="ECO:0000256" key="2">
    <source>
        <dbReference type="ARBA" id="ARBA00023002"/>
    </source>
</evidence>
<gene>
    <name evidence="4" type="ORF">GGR43_002264</name>
</gene>
<proteinExistence type="predicted"/>
<accession>A0A7W6BRN4</accession>
<feature type="domain" description="Cupin type-2" evidence="3">
    <location>
        <begin position="92"/>
        <end position="159"/>
    </location>
</feature>